<dbReference type="InterPro" id="IPR016032">
    <property type="entry name" value="Sig_transdc_resp-reg_C-effctor"/>
</dbReference>
<comment type="caution">
    <text evidence="3">The sequence shown here is derived from an EMBL/GenBank/DDBJ whole genome shotgun (WGS) entry which is preliminary data.</text>
</comment>
<dbReference type="Proteomes" id="UP000600799">
    <property type="component" value="Unassembled WGS sequence"/>
</dbReference>
<dbReference type="Pfam" id="PF00486">
    <property type="entry name" value="Trans_reg_C"/>
    <property type="match status" value="1"/>
</dbReference>
<organism evidence="3 4">
    <name type="scientific">Novosphingobium jiangmenense</name>
    <dbReference type="NCBI Taxonomy" id="2791981"/>
    <lineage>
        <taxon>Bacteria</taxon>
        <taxon>Pseudomonadati</taxon>
        <taxon>Pseudomonadota</taxon>
        <taxon>Alphaproteobacteria</taxon>
        <taxon>Sphingomonadales</taxon>
        <taxon>Sphingomonadaceae</taxon>
        <taxon>Novosphingobium</taxon>
    </lineage>
</organism>
<dbReference type="EMBL" id="JADQDC010000003">
    <property type="protein sequence ID" value="MBF9150594.1"/>
    <property type="molecule type" value="Genomic_DNA"/>
</dbReference>
<gene>
    <name evidence="3" type="ORF">I2488_06235</name>
</gene>
<reference evidence="3 4" key="1">
    <citation type="submission" date="2020-11" db="EMBL/GenBank/DDBJ databases">
        <title>The genome sequence of Novosphingobium sp. 1Y9A.</title>
        <authorList>
            <person name="Liu Y."/>
        </authorList>
    </citation>
    <scope>NUCLEOTIDE SEQUENCE [LARGE SCALE GENOMIC DNA]</scope>
    <source>
        <strain evidence="3 4">1Y9A</strain>
    </source>
</reference>
<evidence type="ECO:0000256" key="1">
    <source>
        <dbReference type="ARBA" id="ARBA00023125"/>
    </source>
</evidence>
<sequence length="227" mass="25069">MNDDARTDIVVRMALVGEASSSALLVWSELLHRDIAICRASENYLADISPQRFFYDVLIIAGNDTKRIKRLLRYYAPALALKPKIALARTSSPSERAALLRAGFDDVFDTRMPMPEAQARMRALVERYGLARLGHGASVERVASNDQERHFAQAPSGRERAVFELLLAAKGSAVPARSLARALGREEPLKPATIKVIVSALRKKLREGADIRSDRQSGYALSLPTEN</sequence>
<proteinExistence type="predicted"/>
<dbReference type="RefSeq" id="WP_196274932.1">
    <property type="nucleotide sequence ID" value="NZ_JADQDC010000003.1"/>
</dbReference>
<feature type="domain" description="OmpR/PhoB-type" evidence="2">
    <location>
        <begin position="156"/>
        <end position="221"/>
    </location>
</feature>
<dbReference type="SUPFAM" id="SSF46894">
    <property type="entry name" value="C-terminal effector domain of the bipartite response regulators"/>
    <property type="match status" value="1"/>
</dbReference>
<accession>A0ABS0HF50</accession>
<protein>
    <submittedName>
        <fullName evidence="3">Winged helix-turn-helix domain-containing protein</fullName>
    </submittedName>
</protein>
<dbReference type="Gene3D" id="1.10.10.10">
    <property type="entry name" value="Winged helix-like DNA-binding domain superfamily/Winged helix DNA-binding domain"/>
    <property type="match status" value="1"/>
</dbReference>
<dbReference type="InterPro" id="IPR036388">
    <property type="entry name" value="WH-like_DNA-bd_sf"/>
</dbReference>
<keyword evidence="4" id="KW-1185">Reference proteome</keyword>
<keyword evidence="1" id="KW-0238">DNA-binding</keyword>
<name>A0ABS0HF50_9SPHN</name>
<evidence type="ECO:0000313" key="3">
    <source>
        <dbReference type="EMBL" id="MBF9150594.1"/>
    </source>
</evidence>
<dbReference type="InterPro" id="IPR001867">
    <property type="entry name" value="OmpR/PhoB-type_DNA-bd"/>
</dbReference>
<evidence type="ECO:0000313" key="4">
    <source>
        <dbReference type="Proteomes" id="UP000600799"/>
    </source>
</evidence>
<evidence type="ECO:0000259" key="2">
    <source>
        <dbReference type="Pfam" id="PF00486"/>
    </source>
</evidence>